<protein>
    <recommendedName>
        <fullName evidence="9">CRISPR-associated endoribonuclease Cas2</fullName>
        <ecNumber evidence="9">3.1.-.-</ecNumber>
    </recommendedName>
</protein>
<dbReference type="HAMAP" id="MF_01471">
    <property type="entry name" value="Cas2"/>
    <property type="match status" value="1"/>
</dbReference>
<dbReference type="PANTHER" id="PTHR34405:SF3">
    <property type="entry name" value="CRISPR-ASSOCIATED ENDORIBONUCLEASE CAS2 3"/>
    <property type="match status" value="1"/>
</dbReference>
<dbReference type="InterPro" id="IPR019199">
    <property type="entry name" value="Virulence_VapD/CRISPR_Cas2"/>
</dbReference>
<dbReference type="GO" id="GO:0004521">
    <property type="term" value="F:RNA endonuclease activity"/>
    <property type="evidence" value="ECO:0007669"/>
    <property type="project" value="UniProtKB-UniRule"/>
</dbReference>
<evidence type="ECO:0000256" key="3">
    <source>
        <dbReference type="ARBA" id="ARBA00022722"/>
    </source>
</evidence>
<comment type="function">
    <text evidence="9">CRISPR (clustered regularly interspaced short palindromic repeat), is an adaptive immune system that provides protection against mobile genetic elements (viruses, transposable elements and conjugative plasmids). CRISPR clusters contain sequences complementary to antecedent mobile elements and target invading nucleic acids. CRISPR clusters are transcribed and processed into CRISPR RNA (crRNA). Functions as a ssRNA-specific endoribonuclease. Involved in the integration of spacer DNA into the CRISPR cassette.</text>
</comment>
<evidence type="ECO:0000256" key="4">
    <source>
        <dbReference type="ARBA" id="ARBA00022723"/>
    </source>
</evidence>
<keyword evidence="7 9" id="KW-0460">Magnesium</keyword>
<gene>
    <name evidence="9 11" type="primary">cas2</name>
    <name evidence="11" type="ORF">ENT77_08060</name>
</gene>
<organism evidence="11">
    <name type="scientific">Fervidobacterium thailandense</name>
    <dbReference type="NCBI Taxonomy" id="1008305"/>
    <lineage>
        <taxon>Bacteria</taxon>
        <taxon>Thermotogati</taxon>
        <taxon>Thermotogota</taxon>
        <taxon>Thermotogae</taxon>
        <taxon>Thermotogales</taxon>
        <taxon>Fervidobacteriaceae</taxon>
        <taxon>Fervidobacterium</taxon>
    </lineage>
</organism>
<comment type="similarity">
    <text evidence="2 9 10">Belongs to the CRISPR-associated endoribonuclease Cas2 protein family.</text>
</comment>
<dbReference type="NCBIfam" id="TIGR01573">
    <property type="entry name" value="cas2"/>
    <property type="match status" value="1"/>
</dbReference>
<comment type="cofactor">
    <cofactor evidence="1 9">
        <name>Mg(2+)</name>
        <dbReference type="ChEBI" id="CHEBI:18420"/>
    </cofactor>
</comment>
<evidence type="ECO:0000256" key="8">
    <source>
        <dbReference type="ARBA" id="ARBA00023118"/>
    </source>
</evidence>
<keyword evidence="5 9" id="KW-0255">Endonuclease</keyword>
<dbReference type="EC" id="3.1.-.-" evidence="9"/>
<dbReference type="GO" id="GO:0016787">
    <property type="term" value="F:hydrolase activity"/>
    <property type="evidence" value="ECO:0007669"/>
    <property type="project" value="UniProtKB-KW"/>
</dbReference>
<proteinExistence type="inferred from homology"/>
<evidence type="ECO:0000256" key="6">
    <source>
        <dbReference type="ARBA" id="ARBA00022801"/>
    </source>
</evidence>
<dbReference type="InterPro" id="IPR021127">
    <property type="entry name" value="CRISPR_associated_Cas2"/>
</dbReference>
<keyword evidence="8 9" id="KW-0051">Antiviral defense</keyword>
<dbReference type="AlphaFoldDB" id="A0A7C4RX37"/>
<evidence type="ECO:0000256" key="10">
    <source>
        <dbReference type="PIRNR" id="PIRNR032582"/>
    </source>
</evidence>
<keyword evidence="3 9" id="KW-0540">Nuclease</keyword>
<sequence length="93" mass="11165">MMYVISYDITDDKRRQRLAKYLESYGVRVQYSVFETELNEQQLNSMIKGIKKKIKLSEDTVRIYPIQKDLRDRIVTLGIDKGRFYDNEFYIIG</sequence>
<comment type="subunit">
    <text evidence="9">Homodimer, forms a heterotetramer with a Cas1 homodimer.</text>
</comment>
<keyword evidence="6 9" id="KW-0378">Hydrolase</keyword>
<reference evidence="11" key="1">
    <citation type="journal article" date="2020" name="mSystems">
        <title>Genome- and Community-Level Interaction Insights into Carbon Utilization and Element Cycling Functions of Hydrothermarchaeota in Hydrothermal Sediment.</title>
        <authorList>
            <person name="Zhou Z."/>
            <person name="Liu Y."/>
            <person name="Xu W."/>
            <person name="Pan J."/>
            <person name="Luo Z.H."/>
            <person name="Li M."/>
        </authorList>
    </citation>
    <scope>NUCLEOTIDE SEQUENCE [LARGE SCALE GENOMIC DNA]</scope>
    <source>
        <strain evidence="11">SpSt-609</strain>
    </source>
</reference>
<comment type="caution">
    <text evidence="11">The sequence shown here is derived from an EMBL/GenBank/DDBJ whole genome shotgun (WGS) entry which is preliminary data.</text>
</comment>
<evidence type="ECO:0000256" key="1">
    <source>
        <dbReference type="ARBA" id="ARBA00001946"/>
    </source>
</evidence>
<feature type="binding site" evidence="9">
    <location>
        <position position="8"/>
    </location>
    <ligand>
        <name>Mg(2+)</name>
        <dbReference type="ChEBI" id="CHEBI:18420"/>
        <note>catalytic</note>
    </ligand>
</feature>
<dbReference type="CDD" id="cd09725">
    <property type="entry name" value="Cas2_I_II_III"/>
    <property type="match status" value="1"/>
</dbReference>
<evidence type="ECO:0000256" key="7">
    <source>
        <dbReference type="ARBA" id="ARBA00022842"/>
    </source>
</evidence>
<dbReference type="EMBL" id="DSZY01000038">
    <property type="protein sequence ID" value="HGU41134.1"/>
    <property type="molecule type" value="Genomic_DNA"/>
</dbReference>
<dbReference type="GO" id="GO:0051607">
    <property type="term" value="P:defense response to virus"/>
    <property type="evidence" value="ECO:0007669"/>
    <property type="project" value="UniProtKB-UniRule"/>
</dbReference>
<dbReference type="GO" id="GO:0043571">
    <property type="term" value="P:maintenance of CRISPR repeat elements"/>
    <property type="evidence" value="ECO:0007669"/>
    <property type="project" value="UniProtKB-UniRule"/>
</dbReference>
<dbReference type="Pfam" id="PF09827">
    <property type="entry name" value="CRISPR_Cas2"/>
    <property type="match status" value="1"/>
</dbReference>
<dbReference type="GO" id="GO:0046872">
    <property type="term" value="F:metal ion binding"/>
    <property type="evidence" value="ECO:0007669"/>
    <property type="project" value="UniProtKB-UniRule"/>
</dbReference>
<dbReference type="PANTHER" id="PTHR34405">
    <property type="entry name" value="CRISPR-ASSOCIATED ENDORIBONUCLEASE CAS2"/>
    <property type="match status" value="1"/>
</dbReference>
<keyword evidence="4 9" id="KW-0479">Metal-binding</keyword>
<dbReference type="SUPFAM" id="SSF143430">
    <property type="entry name" value="TTP0101/SSO1404-like"/>
    <property type="match status" value="1"/>
</dbReference>
<evidence type="ECO:0000313" key="11">
    <source>
        <dbReference type="EMBL" id="HGU41134.1"/>
    </source>
</evidence>
<dbReference type="PIRSF" id="PIRSF032582">
    <property type="entry name" value="Cas2"/>
    <property type="match status" value="1"/>
</dbReference>
<accession>A0A7C4RX37</accession>
<dbReference type="Gene3D" id="3.30.70.240">
    <property type="match status" value="1"/>
</dbReference>
<evidence type="ECO:0000256" key="5">
    <source>
        <dbReference type="ARBA" id="ARBA00022759"/>
    </source>
</evidence>
<evidence type="ECO:0000256" key="9">
    <source>
        <dbReference type="HAMAP-Rule" id="MF_01471"/>
    </source>
</evidence>
<evidence type="ECO:0000256" key="2">
    <source>
        <dbReference type="ARBA" id="ARBA00009959"/>
    </source>
</evidence>
<name>A0A7C4RX37_9BACT</name>